<comment type="caution">
    <text evidence="1">The sequence shown here is derived from an EMBL/GenBank/DDBJ whole genome shotgun (WGS) entry which is preliminary data.</text>
</comment>
<organism evidence="1 2">
    <name type="scientific">Camellia lanceoleosa</name>
    <dbReference type="NCBI Taxonomy" id="1840588"/>
    <lineage>
        <taxon>Eukaryota</taxon>
        <taxon>Viridiplantae</taxon>
        <taxon>Streptophyta</taxon>
        <taxon>Embryophyta</taxon>
        <taxon>Tracheophyta</taxon>
        <taxon>Spermatophyta</taxon>
        <taxon>Magnoliopsida</taxon>
        <taxon>eudicotyledons</taxon>
        <taxon>Gunneridae</taxon>
        <taxon>Pentapetalae</taxon>
        <taxon>asterids</taxon>
        <taxon>Ericales</taxon>
        <taxon>Theaceae</taxon>
        <taxon>Camellia</taxon>
    </lineage>
</organism>
<gene>
    <name evidence="1" type="ORF">LOK49_LG14G01220</name>
</gene>
<keyword evidence="2" id="KW-1185">Reference proteome</keyword>
<dbReference type="Proteomes" id="UP001060215">
    <property type="component" value="Chromosome 15"/>
</dbReference>
<reference evidence="1 2" key="1">
    <citation type="journal article" date="2022" name="Plant J.">
        <title>Chromosome-level genome of Camellia lanceoleosa provides a valuable resource for understanding genome evolution and self-incompatibility.</title>
        <authorList>
            <person name="Gong W."/>
            <person name="Xiao S."/>
            <person name="Wang L."/>
            <person name="Liao Z."/>
            <person name="Chang Y."/>
            <person name="Mo W."/>
            <person name="Hu G."/>
            <person name="Li W."/>
            <person name="Zhao G."/>
            <person name="Zhu H."/>
            <person name="Hu X."/>
            <person name="Ji K."/>
            <person name="Xiang X."/>
            <person name="Song Q."/>
            <person name="Yuan D."/>
            <person name="Jin S."/>
            <person name="Zhang L."/>
        </authorList>
    </citation>
    <scope>NUCLEOTIDE SEQUENCE [LARGE SCALE GENOMIC DNA]</scope>
    <source>
        <strain evidence="1">SQ_2022a</strain>
    </source>
</reference>
<dbReference type="EMBL" id="CM045772">
    <property type="protein sequence ID" value="KAI7984786.1"/>
    <property type="molecule type" value="Genomic_DNA"/>
</dbReference>
<proteinExistence type="predicted"/>
<evidence type="ECO:0000313" key="2">
    <source>
        <dbReference type="Proteomes" id="UP001060215"/>
    </source>
</evidence>
<sequence>MKSMASTKNVTLYCPEDLCKAERRSVGMAMQVLKVGFCGLRNHGMLRQSIAMKANTGGYESVDLINGRKVNGIKIGADGGGVAHLGRKSSELLKEPSSWVNEPAHAWLQGRFVDNRFVYRQTFVIRSYEIGPDKTATMETMMNLLQETALNHVTGSGLAGNGFGATREMSLRKLIWVVTRIQVQVEKYSSWGDVVEIDTWVDAAGKNGMRRDWIIRDYNTQRIITRATSTWVIMNRETRRLSKIPDEVKKEVQPFYLHRVSIPIADTDSEKIEKLTDETTHRIRSGLAPRWSDMDANQHVNNVKYIGWLLESVPIDVLEDYNLTSMTLEYRRECRQSTVLESLTTMKPKIAESNNCAIDSNRDELESTHLLRMQADKAEIVRARSVWQSKQKFVSTM</sequence>
<evidence type="ECO:0000313" key="1">
    <source>
        <dbReference type="EMBL" id="KAI7984786.1"/>
    </source>
</evidence>
<protein>
    <submittedName>
        <fullName evidence="1">Uncharacterized protein</fullName>
    </submittedName>
</protein>
<accession>A0ACC0FBK6</accession>
<name>A0ACC0FBK6_9ERIC</name>